<gene>
    <name evidence="1" type="ORF">DPMN_107346</name>
</gene>
<evidence type="ECO:0000313" key="1">
    <source>
        <dbReference type="EMBL" id="KAH3834028.1"/>
    </source>
</evidence>
<dbReference type="AlphaFoldDB" id="A0A9D4QJQ4"/>
<protein>
    <recommendedName>
        <fullName evidence="3">Mitochondria-eating protein C-terminal domain-containing protein</fullName>
    </recommendedName>
</protein>
<accession>A0A9D4QJQ4</accession>
<comment type="caution">
    <text evidence="1">The sequence shown here is derived from an EMBL/GenBank/DDBJ whole genome shotgun (WGS) entry which is preliminary data.</text>
</comment>
<evidence type="ECO:0008006" key="3">
    <source>
        <dbReference type="Google" id="ProtNLM"/>
    </source>
</evidence>
<reference evidence="1" key="2">
    <citation type="submission" date="2020-11" db="EMBL/GenBank/DDBJ databases">
        <authorList>
            <person name="McCartney M.A."/>
            <person name="Auch B."/>
            <person name="Kono T."/>
            <person name="Mallez S."/>
            <person name="Becker A."/>
            <person name="Gohl D.M."/>
            <person name="Silverstein K.A.T."/>
            <person name="Koren S."/>
            <person name="Bechman K.B."/>
            <person name="Herman A."/>
            <person name="Abrahante J.E."/>
            <person name="Garbe J."/>
        </authorList>
    </citation>
    <scope>NUCLEOTIDE SEQUENCE</scope>
    <source>
        <strain evidence="1">Duluth1</strain>
        <tissue evidence="1">Whole animal</tissue>
    </source>
</reference>
<sequence length="59" mass="6519">MSVQDPAVVIDEVKTPSKFDGDRYRAYTQSGTTMEFVVWPTMLLHSGGPILMKGVAQCK</sequence>
<name>A0A9D4QJQ4_DREPO</name>
<keyword evidence="2" id="KW-1185">Reference proteome</keyword>
<organism evidence="1 2">
    <name type="scientific">Dreissena polymorpha</name>
    <name type="common">Zebra mussel</name>
    <name type="synonym">Mytilus polymorpha</name>
    <dbReference type="NCBI Taxonomy" id="45954"/>
    <lineage>
        <taxon>Eukaryota</taxon>
        <taxon>Metazoa</taxon>
        <taxon>Spiralia</taxon>
        <taxon>Lophotrochozoa</taxon>
        <taxon>Mollusca</taxon>
        <taxon>Bivalvia</taxon>
        <taxon>Autobranchia</taxon>
        <taxon>Heteroconchia</taxon>
        <taxon>Euheterodonta</taxon>
        <taxon>Imparidentia</taxon>
        <taxon>Neoheterodontei</taxon>
        <taxon>Myida</taxon>
        <taxon>Dreissenoidea</taxon>
        <taxon>Dreissenidae</taxon>
        <taxon>Dreissena</taxon>
    </lineage>
</organism>
<proteinExistence type="predicted"/>
<dbReference type="EMBL" id="JAIWYP010000004">
    <property type="protein sequence ID" value="KAH3834028.1"/>
    <property type="molecule type" value="Genomic_DNA"/>
</dbReference>
<reference evidence="1" key="1">
    <citation type="journal article" date="2019" name="bioRxiv">
        <title>The Genome of the Zebra Mussel, Dreissena polymorpha: A Resource for Invasive Species Research.</title>
        <authorList>
            <person name="McCartney M.A."/>
            <person name="Auch B."/>
            <person name="Kono T."/>
            <person name="Mallez S."/>
            <person name="Zhang Y."/>
            <person name="Obille A."/>
            <person name="Becker A."/>
            <person name="Abrahante J.E."/>
            <person name="Garbe J."/>
            <person name="Badalamenti J.P."/>
            <person name="Herman A."/>
            <person name="Mangelson H."/>
            <person name="Liachko I."/>
            <person name="Sullivan S."/>
            <person name="Sone E.D."/>
            <person name="Koren S."/>
            <person name="Silverstein K.A.T."/>
            <person name="Beckman K.B."/>
            <person name="Gohl D.M."/>
        </authorList>
    </citation>
    <scope>NUCLEOTIDE SEQUENCE</scope>
    <source>
        <strain evidence="1">Duluth1</strain>
        <tissue evidence="1">Whole animal</tissue>
    </source>
</reference>
<dbReference type="Proteomes" id="UP000828390">
    <property type="component" value="Unassembled WGS sequence"/>
</dbReference>
<evidence type="ECO:0000313" key="2">
    <source>
        <dbReference type="Proteomes" id="UP000828390"/>
    </source>
</evidence>